<proteinExistence type="predicted"/>
<evidence type="ECO:0000313" key="2">
    <source>
        <dbReference type="Proteomes" id="UP001054821"/>
    </source>
</evidence>
<gene>
    <name evidence="1" type="ORF">L3X38_041199</name>
</gene>
<dbReference type="PANTHER" id="PTHR47074:SF11">
    <property type="entry name" value="REVERSE TRANSCRIPTASE-LIKE PROTEIN"/>
    <property type="match status" value="1"/>
</dbReference>
<evidence type="ECO:0008006" key="3">
    <source>
        <dbReference type="Google" id="ProtNLM"/>
    </source>
</evidence>
<dbReference type="InterPro" id="IPR052929">
    <property type="entry name" value="RNase_H-like_EbsB-rel"/>
</dbReference>
<reference evidence="1 2" key="1">
    <citation type="journal article" date="2022" name="G3 (Bethesda)">
        <title>Whole-genome sequence and methylome profiling of the almond [Prunus dulcis (Mill.) D.A. Webb] cultivar 'Nonpareil'.</title>
        <authorList>
            <person name="D'Amico-Willman K.M."/>
            <person name="Ouma W.Z."/>
            <person name="Meulia T."/>
            <person name="Sideli G.M."/>
            <person name="Gradziel T.M."/>
            <person name="Fresnedo-Ramirez J."/>
        </authorList>
    </citation>
    <scope>NUCLEOTIDE SEQUENCE [LARGE SCALE GENOMIC DNA]</scope>
    <source>
        <strain evidence="1">Clone GOH B32 T37-40</strain>
    </source>
</reference>
<organism evidence="1 2">
    <name type="scientific">Prunus dulcis</name>
    <name type="common">Almond</name>
    <name type="synonym">Amygdalus dulcis</name>
    <dbReference type="NCBI Taxonomy" id="3755"/>
    <lineage>
        <taxon>Eukaryota</taxon>
        <taxon>Viridiplantae</taxon>
        <taxon>Streptophyta</taxon>
        <taxon>Embryophyta</taxon>
        <taxon>Tracheophyta</taxon>
        <taxon>Spermatophyta</taxon>
        <taxon>Magnoliopsida</taxon>
        <taxon>eudicotyledons</taxon>
        <taxon>Gunneridae</taxon>
        <taxon>Pentapetalae</taxon>
        <taxon>rosids</taxon>
        <taxon>fabids</taxon>
        <taxon>Rosales</taxon>
        <taxon>Rosaceae</taxon>
        <taxon>Amygdaloideae</taxon>
        <taxon>Amygdaleae</taxon>
        <taxon>Prunus</taxon>
    </lineage>
</organism>
<name>A0AAD4UTX6_PRUDU</name>
<accession>A0AAD4UTX6</accession>
<sequence>MMSKVEGWKQKLLTQAGCESLIKAMAQAIPTYPMSGSYSHEVFAKSWMGFLLNSNDLLHHINDELVDENAFVSEIINLITKSWDLSNLNGSISDQDARRIKPCLLEGVANLIGIWDPPPCAGFVKMLRKLSSTYCCTVVGLQVSGLGVRLVTELIYRRWLPPLQATLKLNVDATWDKKTLIAGLGAVIRDEHGRCIKGAGMEKCSLFDSCFWKWIPRQANKAVDVIALEAKRKMCDEVWISRPPSSLVFILQTDGFPCPPQV</sequence>
<dbReference type="PANTHER" id="PTHR47074">
    <property type="entry name" value="BNAC02G40300D PROTEIN"/>
    <property type="match status" value="1"/>
</dbReference>
<comment type="caution">
    <text evidence="1">The sequence shown here is derived from an EMBL/GenBank/DDBJ whole genome shotgun (WGS) entry which is preliminary data.</text>
</comment>
<evidence type="ECO:0000313" key="1">
    <source>
        <dbReference type="EMBL" id="KAI5312026.1"/>
    </source>
</evidence>
<dbReference type="Proteomes" id="UP001054821">
    <property type="component" value="Chromosome 8"/>
</dbReference>
<keyword evidence="2" id="KW-1185">Reference proteome</keyword>
<protein>
    <recommendedName>
        <fullName evidence="3">RNase H type-1 domain-containing protein</fullName>
    </recommendedName>
</protein>
<dbReference type="EMBL" id="JAJFAZ020000008">
    <property type="protein sequence ID" value="KAI5312026.1"/>
    <property type="molecule type" value="Genomic_DNA"/>
</dbReference>
<dbReference type="AlphaFoldDB" id="A0AAD4UTX6"/>